<organism evidence="2 3">
    <name type="scientific">Riccia fluitans</name>
    <dbReference type="NCBI Taxonomy" id="41844"/>
    <lineage>
        <taxon>Eukaryota</taxon>
        <taxon>Viridiplantae</taxon>
        <taxon>Streptophyta</taxon>
        <taxon>Embryophyta</taxon>
        <taxon>Marchantiophyta</taxon>
        <taxon>Marchantiopsida</taxon>
        <taxon>Marchantiidae</taxon>
        <taxon>Marchantiales</taxon>
        <taxon>Ricciaceae</taxon>
        <taxon>Riccia</taxon>
    </lineage>
</organism>
<dbReference type="EMBL" id="JBHFFA010000008">
    <property type="protein sequence ID" value="KAL2607916.1"/>
    <property type="molecule type" value="Genomic_DNA"/>
</dbReference>
<gene>
    <name evidence="2" type="ORF">R1flu_026489</name>
</gene>
<sequence length="90" mass="10116">MKWLIPKDERDLGFVRDEDEEEPVPMTPLPNFVEVKVQAEDAPAAGPWSKEDILRKEKGKTPADAEERIPTTSNSAPKESVSIAEVEKDR</sequence>
<dbReference type="Proteomes" id="UP001605036">
    <property type="component" value="Unassembled WGS sequence"/>
</dbReference>
<proteinExistence type="predicted"/>
<evidence type="ECO:0000256" key="1">
    <source>
        <dbReference type="SAM" id="MobiDB-lite"/>
    </source>
</evidence>
<feature type="compositionally biased region" description="Basic and acidic residues" evidence="1">
    <location>
        <begin position="49"/>
        <end position="69"/>
    </location>
</feature>
<comment type="caution">
    <text evidence="2">The sequence shown here is derived from an EMBL/GenBank/DDBJ whole genome shotgun (WGS) entry which is preliminary data.</text>
</comment>
<keyword evidence="3" id="KW-1185">Reference proteome</keyword>
<evidence type="ECO:0000313" key="2">
    <source>
        <dbReference type="EMBL" id="KAL2607916.1"/>
    </source>
</evidence>
<name>A0ABD1XJ31_9MARC</name>
<protein>
    <submittedName>
        <fullName evidence="2">Uncharacterized protein</fullName>
    </submittedName>
</protein>
<feature type="region of interest" description="Disordered" evidence="1">
    <location>
        <begin position="40"/>
        <end position="90"/>
    </location>
</feature>
<reference evidence="2 3" key="1">
    <citation type="submission" date="2024-09" db="EMBL/GenBank/DDBJ databases">
        <title>Chromosome-scale assembly of Riccia fluitans.</title>
        <authorList>
            <person name="Paukszto L."/>
            <person name="Sawicki J."/>
            <person name="Karawczyk K."/>
            <person name="Piernik-Szablinska J."/>
            <person name="Szczecinska M."/>
            <person name="Mazdziarz M."/>
        </authorList>
    </citation>
    <scope>NUCLEOTIDE SEQUENCE [LARGE SCALE GENOMIC DNA]</scope>
    <source>
        <strain evidence="2">Rf_01</strain>
        <tissue evidence="2">Aerial parts of the thallus</tissue>
    </source>
</reference>
<dbReference type="AlphaFoldDB" id="A0ABD1XJ31"/>
<evidence type="ECO:0000313" key="3">
    <source>
        <dbReference type="Proteomes" id="UP001605036"/>
    </source>
</evidence>
<accession>A0ABD1XJ31</accession>